<dbReference type="STRING" id="1188229.GlitD10_1408"/>
<dbReference type="PANTHER" id="PTHR46268:SF6">
    <property type="entry name" value="UNIVERSAL STRESS PROTEIN UP12"/>
    <property type="match status" value="1"/>
</dbReference>
<dbReference type="CDD" id="cd00293">
    <property type="entry name" value="USP-like"/>
    <property type="match status" value="1"/>
</dbReference>
<evidence type="ECO:0000259" key="2">
    <source>
        <dbReference type="Pfam" id="PF00582"/>
    </source>
</evidence>
<dbReference type="OrthoDB" id="552876at2"/>
<dbReference type="Proteomes" id="UP000180235">
    <property type="component" value="Chromosome"/>
</dbReference>
<dbReference type="PRINTS" id="PR01438">
    <property type="entry name" value="UNVRSLSTRESS"/>
</dbReference>
<dbReference type="KEGG" id="glt:GlitD10_1408"/>
<dbReference type="RefSeq" id="WP_071454270.1">
    <property type="nucleotide sequence ID" value="NZ_CP017675.1"/>
</dbReference>
<reference evidence="3 4" key="1">
    <citation type="submission" date="2016-10" db="EMBL/GenBank/DDBJ databases">
        <title>Description of Gloeomargarita lithophora gen. nov., sp. nov., a thylakoid-bearing basal-branching cyanobacterium with intracellular carbonates, and proposal for Gloeomargaritales ord. nov.</title>
        <authorList>
            <person name="Moreira D."/>
            <person name="Tavera R."/>
            <person name="Benzerara K."/>
            <person name="Skouri-Panet F."/>
            <person name="Couradeau E."/>
            <person name="Gerard E."/>
            <person name="Loussert C."/>
            <person name="Novelo E."/>
            <person name="Zivanovic Y."/>
            <person name="Lopez-Garcia P."/>
        </authorList>
    </citation>
    <scope>NUCLEOTIDE SEQUENCE [LARGE SCALE GENOMIC DNA]</scope>
    <source>
        <strain evidence="3 4">D10</strain>
    </source>
</reference>
<evidence type="ECO:0000256" key="1">
    <source>
        <dbReference type="ARBA" id="ARBA00008791"/>
    </source>
</evidence>
<dbReference type="Gene3D" id="3.40.50.620">
    <property type="entry name" value="HUPs"/>
    <property type="match status" value="2"/>
</dbReference>
<dbReference type="InterPro" id="IPR006015">
    <property type="entry name" value="Universal_stress_UspA"/>
</dbReference>
<organism evidence="3 4">
    <name type="scientific">Gloeomargarita lithophora Alchichica-D10</name>
    <dbReference type="NCBI Taxonomy" id="1188229"/>
    <lineage>
        <taxon>Bacteria</taxon>
        <taxon>Bacillati</taxon>
        <taxon>Cyanobacteriota</taxon>
        <taxon>Cyanophyceae</taxon>
        <taxon>Gloeomargaritales</taxon>
        <taxon>Gloeomargaritaceae</taxon>
        <taxon>Gloeomargarita</taxon>
    </lineage>
</organism>
<evidence type="ECO:0000313" key="3">
    <source>
        <dbReference type="EMBL" id="APB33729.1"/>
    </source>
</evidence>
<name>A0A1J0ACT2_9CYAN</name>
<dbReference type="InterPro" id="IPR014729">
    <property type="entry name" value="Rossmann-like_a/b/a_fold"/>
</dbReference>
<dbReference type="Pfam" id="PF00582">
    <property type="entry name" value="Usp"/>
    <property type="match status" value="1"/>
</dbReference>
<dbReference type="EMBL" id="CP017675">
    <property type="protein sequence ID" value="APB33729.1"/>
    <property type="molecule type" value="Genomic_DNA"/>
</dbReference>
<proteinExistence type="inferred from homology"/>
<evidence type="ECO:0000313" key="4">
    <source>
        <dbReference type="Proteomes" id="UP000180235"/>
    </source>
</evidence>
<dbReference type="AlphaFoldDB" id="A0A1J0ACT2"/>
<comment type="similarity">
    <text evidence="1">Belongs to the universal stress protein A family.</text>
</comment>
<feature type="domain" description="UspA" evidence="2">
    <location>
        <begin position="1"/>
        <end position="132"/>
    </location>
</feature>
<sequence length="291" mass="32123">MFKRLAIATDLQDGLQRLSHFLPALGAGGVEAVTFVHGVPYRDTGVRTREDTEALAQAEAKLTLPAETGGVQANCIIRSGKPAEVVVQVAREVGADLILVGTQQRNALAEKLLGSDSLNIMRKCEIPLMVIRPQLVQVLTAEELDLRCRHLFYHLLLPYRGRAESKLLLNSVLTQVQKSPTPQVVCCHLVWVVEDPIRRDFAPDPQEIQRAEQELQAVAAQLTPHIPQVYTHVRTGNPVEACLTLAQMLDISAVTLTEAHMTNLWDLSASLGGELLRRIPYPLILFSTPEK</sequence>
<protein>
    <submittedName>
        <fullName evidence="3">Universal stress protein UspA family nucleotide-binding protein</fullName>
    </submittedName>
</protein>
<dbReference type="SUPFAM" id="SSF52402">
    <property type="entry name" value="Adenine nucleotide alpha hydrolases-like"/>
    <property type="match status" value="2"/>
</dbReference>
<dbReference type="InterPro" id="IPR006016">
    <property type="entry name" value="UspA"/>
</dbReference>
<keyword evidence="4" id="KW-1185">Reference proteome</keyword>
<gene>
    <name evidence="3" type="ORF">GlitD10_1408</name>
</gene>
<dbReference type="PANTHER" id="PTHR46268">
    <property type="entry name" value="STRESS RESPONSE PROTEIN NHAX"/>
    <property type="match status" value="1"/>
</dbReference>
<accession>A0A1J0ACT2</accession>